<accession>A0ABP9MZQ7</accession>
<keyword evidence="2" id="KW-1185">Reference proteome</keyword>
<comment type="caution">
    <text evidence="1">The sequence shown here is derived from an EMBL/GenBank/DDBJ whole genome shotgun (WGS) entry which is preliminary data.</text>
</comment>
<proteinExistence type="predicted"/>
<dbReference type="EMBL" id="BAABIY010000096">
    <property type="protein sequence ID" value="GAA5102638.1"/>
    <property type="molecule type" value="Genomic_DNA"/>
</dbReference>
<evidence type="ECO:0000313" key="1">
    <source>
        <dbReference type="EMBL" id="GAA5102638.1"/>
    </source>
</evidence>
<organism evidence="1 2">
    <name type="scientific">Bartonella acomydis</name>
    <dbReference type="NCBI Taxonomy" id="686234"/>
    <lineage>
        <taxon>Bacteria</taxon>
        <taxon>Pseudomonadati</taxon>
        <taxon>Pseudomonadota</taxon>
        <taxon>Alphaproteobacteria</taxon>
        <taxon>Hyphomicrobiales</taxon>
        <taxon>Bartonellaceae</taxon>
        <taxon>Bartonella</taxon>
    </lineage>
</organism>
<gene>
    <name evidence="1" type="ORF">GCM10023260_14730</name>
</gene>
<name>A0ABP9MZQ7_9HYPH</name>
<reference evidence="2" key="1">
    <citation type="journal article" date="2019" name="Int. J. Syst. Evol. Microbiol.">
        <title>The Global Catalogue of Microorganisms (GCM) 10K type strain sequencing project: providing services to taxonomists for standard genome sequencing and annotation.</title>
        <authorList>
            <consortium name="The Broad Institute Genomics Platform"/>
            <consortium name="The Broad Institute Genome Sequencing Center for Infectious Disease"/>
            <person name="Wu L."/>
            <person name="Ma J."/>
        </authorList>
    </citation>
    <scope>NUCLEOTIDE SEQUENCE [LARGE SCALE GENOMIC DNA]</scope>
    <source>
        <strain evidence="2">JCM 17706</strain>
    </source>
</reference>
<protein>
    <submittedName>
        <fullName evidence="1">Uncharacterized protein</fullName>
    </submittedName>
</protein>
<evidence type="ECO:0000313" key="2">
    <source>
        <dbReference type="Proteomes" id="UP001501525"/>
    </source>
</evidence>
<dbReference type="Proteomes" id="UP001501525">
    <property type="component" value="Unassembled WGS sequence"/>
</dbReference>
<sequence length="86" mass="9710">MAIVPKGVFTDIDDMLMNPITDTMDKTIANLSSSLSTPLKLSCTLYIIFVEYNIIYGRSSMPLWEFIVTTFKLGIIACTRHKRCSL</sequence>